<dbReference type="Proteomes" id="UP000241540">
    <property type="component" value="Unassembled WGS sequence"/>
</dbReference>
<proteinExistence type="predicted"/>
<evidence type="ECO:0000313" key="1">
    <source>
        <dbReference type="EMBL" id="PTK30793.1"/>
    </source>
</evidence>
<accession>A0A974KXM2</accession>
<dbReference type="EMBL" id="PZHX01000010">
    <property type="protein sequence ID" value="PTK30793.1"/>
    <property type="molecule type" value="Genomic_DNA"/>
</dbReference>
<comment type="caution">
    <text evidence="1">The sequence shown here is derived from an EMBL/GenBank/DDBJ whole genome shotgun (WGS) entry which is preliminary data.</text>
</comment>
<reference evidence="1 2" key="1">
    <citation type="journal article" date="2016" name="Front. Microbiol.">
        <title>Comprehensive Phylogenetic Analysis of Bovine Non-aureus Staphylococci Species Based on Whole-Genome Sequencing.</title>
        <authorList>
            <person name="Naushad S."/>
            <person name="Barkema H.W."/>
            <person name="Luby C."/>
            <person name="Condas L.A."/>
            <person name="Nobrega D.B."/>
            <person name="Carson D.A."/>
            <person name="De Buck J."/>
        </authorList>
    </citation>
    <scope>NUCLEOTIDE SEQUENCE [LARGE SCALE GENOMIC DNA]</scope>
    <source>
        <strain evidence="1 2">SNUC 5336</strain>
    </source>
</reference>
<name>A0A974KXM2_STAHO</name>
<evidence type="ECO:0000313" key="2">
    <source>
        <dbReference type="Proteomes" id="UP000241540"/>
    </source>
</evidence>
<gene>
    <name evidence="1" type="ORF">BUZ51_06135</name>
</gene>
<sequence length="72" mass="8647">MVITRKNIQTLLKCSDIRAQKFLDFSNGDEEYLMFLLQREMFKQLNSPAIRETRHELTDKVTKNYKITKFAF</sequence>
<protein>
    <submittedName>
        <fullName evidence="1">Uncharacterized protein</fullName>
    </submittedName>
</protein>
<dbReference type="RefSeq" id="WP_107640169.1">
    <property type="nucleotide sequence ID" value="NZ_PZHX01000010.1"/>
</dbReference>
<organism evidence="1 2">
    <name type="scientific">Staphylococcus hominis</name>
    <dbReference type="NCBI Taxonomy" id="1290"/>
    <lineage>
        <taxon>Bacteria</taxon>
        <taxon>Bacillati</taxon>
        <taxon>Bacillota</taxon>
        <taxon>Bacilli</taxon>
        <taxon>Bacillales</taxon>
        <taxon>Staphylococcaceae</taxon>
        <taxon>Staphylococcus</taxon>
    </lineage>
</organism>
<dbReference type="AlphaFoldDB" id="A0A974KXM2"/>